<keyword evidence="9" id="KW-1185">Reference proteome</keyword>
<dbReference type="PANTHER" id="PTHR37299">
    <property type="entry name" value="TRANSCRIPTIONAL REGULATOR-RELATED"/>
    <property type="match status" value="1"/>
</dbReference>
<evidence type="ECO:0000259" key="6">
    <source>
        <dbReference type="PROSITE" id="PS50110"/>
    </source>
</evidence>
<evidence type="ECO:0000256" key="2">
    <source>
        <dbReference type="ARBA" id="ARBA00023012"/>
    </source>
</evidence>
<evidence type="ECO:0000313" key="9">
    <source>
        <dbReference type="Proteomes" id="UP000674938"/>
    </source>
</evidence>
<evidence type="ECO:0000313" key="8">
    <source>
        <dbReference type="EMBL" id="MBP1042249.1"/>
    </source>
</evidence>
<sequence>MKHIYICDDELIYREQISSLINHSIIGHQYSLMVKAKTSSTTELLAIDFDHSESVYFLDVNIIGSPINGFELGKEIRRRDPRGFIIFVTTFEELAVETFKYRLEAMDYIVKDQPDNIANRIELCLASIMEQQLPEPLEESKMLTVKFADELLLIALSEIVFIETSSRSHMVVIHTIDQTIETAGNLQELEAQLTEEFVRSHRSFLVNRAYIKSFNLKQNLLELSTGQTCLVARRMKKSLKEVLALL</sequence>
<protein>
    <submittedName>
        <fullName evidence="8">Response regulator transcription factor</fullName>
    </submittedName>
</protein>
<evidence type="ECO:0000256" key="4">
    <source>
        <dbReference type="ARBA" id="ARBA00037164"/>
    </source>
</evidence>
<keyword evidence="3" id="KW-0010">Activator</keyword>
<dbReference type="EMBL" id="JAEEGA010000009">
    <property type="protein sequence ID" value="MBP1042249.1"/>
    <property type="molecule type" value="Genomic_DNA"/>
</dbReference>
<reference evidence="8" key="1">
    <citation type="submission" date="2020-12" db="EMBL/GenBank/DDBJ databases">
        <title>Vagococcus allomyrinae sp. nov. and Enterococcus lavae sp. nov., isolated from the larvae of Allomyrina dichotoma.</title>
        <authorList>
            <person name="Lee S.D."/>
        </authorList>
    </citation>
    <scope>NUCLEOTIDE SEQUENCE</scope>
    <source>
        <strain evidence="8">BWB3-3</strain>
    </source>
</reference>
<keyword evidence="2" id="KW-0902">Two-component regulatory system</keyword>
<name>A0A940PC43_9ENTE</name>
<comment type="function">
    <text evidence="4">Required for high-level post-exponential phase expression of a series of secreted proteins.</text>
</comment>
<evidence type="ECO:0000256" key="5">
    <source>
        <dbReference type="PROSITE-ProRule" id="PRU00169"/>
    </source>
</evidence>
<dbReference type="InterPro" id="IPR001789">
    <property type="entry name" value="Sig_transdc_resp-reg_receiver"/>
</dbReference>
<keyword evidence="5" id="KW-0597">Phosphoprotein</keyword>
<dbReference type="Pfam" id="PF00072">
    <property type="entry name" value="Response_reg"/>
    <property type="match status" value="1"/>
</dbReference>
<dbReference type="SMART" id="SM00448">
    <property type="entry name" value="REC"/>
    <property type="match status" value="1"/>
</dbReference>
<evidence type="ECO:0000256" key="3">
    <source>
        <dbReference type="ARBA" id="ARBA00023159"/>
    </source>
</evidence>
<dbReference type="AlphaFoldDB" id="A0A940PC43"/>
<dbReference type="Gene3D" id="3.40.50.2300">
    <property type="match status" value="1"/>
</dbReference>
<dbReference type="GO" id="GO:0000156">
    <property type="term" value="F:phosphorelay response regulator activity"/>
    <property type="evidence" value="ECO:0007669"/>
    <property type="project" value="InterPro"/>
</dbReference>
<dbReference type="GO" id="GO:0003677">
    <property type="term" value="F:DNA binding"/>
    <property type="evidence" value="ECO:0007669"/>
    <property type="project" value="InterPro"/>
</dbReference>
<dbReference type="PANTHER" id="PTHR37299:SF3">
    <property type="entry name" value="STAGE 0 SPORULATION PROTEIN A HOMOLOG"/>
    <property type="match status" value="1"/>
</dbReference>
<feature type="modified residue" description="4-aspartylphosphate" evidence="5">
    <location>
        <position position="59"/>
    </location>
</feature>
<dbReference type="SMART" id="SM00850">
    <property type="entry name" value="LytTR"/>
    <property type="match status" value="1"/>
</dbReference>
<feature type="domain" description="HTH LytTR-type" evidence="7">
    <location>
        <begin position="143"/>
        <end position="245"/>
    </location>
</feature>
<feature type="domain" description="Response regulatory" evidence="6">
    <location>
        <begin position="3"/>
        <end position="126"/>
    </location>
</feature>
<organism evidence="8 9">
    <name type="scientific">Vagococcus allomyrinae</name>
    <dbReference type="NCBI Taxonomy" id="2794353"/>
    <lineage>
        <taxon>Bacteria</taxon>
        <taxon>Bacillati</taxon>
        <taxon>Bacillota</taxon>
        <taxon>Bacilli</taxon>
        <taxon>Lactobacillales</taxon>
        <taxon>Enterococcaceae</taxon>
        <taxon>Vagococcus</taxon>
    </lineage>
</organism>
<comment type="caution">
    <text evidence="8">The sequence shown here is derived from an EMBL/GenBank/DDBJ whole genome shotgun (WGS) entry which is preliminary data.</text>
</comment>
<accession>A0A940PC43</accession>
<proteinExistence type="predicted"/>
<gene>
    <name evidence="8" type="ORF">I6N95_14615</name>
</gene>
<keyword evidence="1" id="KW-0963">Cytoplasm</keyword>
<dbReference type="Proteomes" id="UP000674938">
    <property type="component" value="Unassembled WGS sequence"/>
</dbReference>
<dbReference type="SUPFAM" id="SSF52172">
    <property type="entry name" value="CheY-like"/>
    <property type="match status" value="1"/>
</dbReference>
<dbReference type="PROSITE" id="PS50110">
    <property type="entry name" value="RESPONSE_REGULATORY"/>
    <property type="match status" value="1"/>
</dbReference>
<dbReference type="InterPro" id="IPR011006">
    <property type="entry name" value="CheY-like_superfamily"/>
</dbReference>
<dbReference type="InterPro" id="IPR046947">
    <property type="entry name" value="LytR-like"/>
</dbReference>
<dbReference type="InterPro" id="IPR007492">
    <property type="entry name" value="LytTR_DNA-bd_dom"/>
</dbReference>
<dbReference type="RefSeq" id="WP_209529246.1">
    <property type="nucleotide sequence ID" value="NZ_JAEEGA010000009.1"/>
</dbReference>
<evidence type="ECO:0000256" key="1">
    <source>
        <dbReference type="ARBA" id="ARBA00022490"/>
    </source>
</evidence>
<dbReference type="Pfam" id="PF04397">
    <property type="entry name" value="LytTR"/>
    <property type="match status" value="1"/>
</dbReference>
<dbReference type="PROSITE" id="PS50930">
    <property type="entry name" value="HTH_LYTTR"/>
    <property type="match status" value="1"/>
</dbReference>
<dbReference type="Gene3D" id="2.40.50.1020">
    <property type="entry name" value="LytTr DNA-binding domain"/>
    <property type="match status" value="1"/>
</dbReference>
<evidence type="ECO:0000259" key="7">
    <source>
        <dbReference type="PROSITE" id="PS50930"/>
    </source>
</evidence>